<dbReference type="KEGG" id="mbr:MONBRDRAFT_891"/>
<feature type="non-terminal residue" evidence="7">
    <location>
        <position position="328"/>
    </location>
</feature>
<comment type="similarity">
    <text evidence="1">Belongs to the sulfatase family.</text>
</comment>
<dbReference type="InterPro" id="IPR000917">
    <property type="entry name" value="Sulfatase_N"/>
</dbReference>
<keyword evidence="4" id="KW-0106">Calcium</keyword>
<dbReference type="Gene3D" id="3.40.720.10">
    <property type="entry name" value="Alkaline Phosphatase, subunit A"/>
    <property type="match status" value="1"/>
</dbReference>
<dbReference type="OMA" id="GHKGMLF"/>
<dbReference type="EMBL" id="CH991546">
    <property type="protein sequence ID" value="EDQ90947.1"/>
    <property type="molecule type" value="Genomic_DNA"/>
</dbReference>
<dbReference type="InterPro" id="IPR024607">
    <property type="entry name" value="Sulfatase_CS"/>
</dbReference>
<keyword evidence="5" id="KW-0325">Glycoprotein</keyword>
<evidence type="ECO:0000256" key="1">
    <source>
        <dbReference type="ARBA" id="ARBA00008779"/>
    </source>
</evidence>
<protein>
    <recommendedName>
        <fullName evidence="6">Sulfatase N-terminal domain-containing protein</fullName>
    </recommendedName>
</protein>
<dbReference type="AlphaFoldDB" id="A9UUR0"/>
<evidence type="ECO:0000256" key="2">
    <source>
        <dbReference type="ARBA" id="ARBA00022723"/>
    </source>
</evidence>
<dbReference type="Pfam" id="PF00884">
    <property type="entry name" value="Sulfatase"/>
    <property type="match status" value="1"/>
</dbReference>
<evidence type="ECO:0000256" key="5">
    <source>
        <dbReference type="ARBA" id="ARBA00023180"/>
    </source>
</evidence>
<dbReference type="InterPro" id="IPR017850">
    <property type="entry name" value="Alkaline_phosphatase_core_sf"/>
</dbReference>
<feature type="non-terminal residue" evidence="7">
    <location>
        <position position="1"/>
    </location>
</feature>
<proteinExistence type="inferred from homology"/>
<evidence type="ECO:0000256" key="3">
    <source>
        <dbReference type="ARBA" id="ARBA00022801"/>
    </source>
</evidence>
<evidence type="ECO:0000313" key="8">
    <source>
        <dbReference type="Proteomes" id="UP000001357"/>
    </source>
</evidence>
<dbReference type="eggNOG" id="KOG3867">
    <property type="taxonomic scope" value="Eukaryota"/>
</dbReference>
<dbReference type="InParanoid" id="A9UUR0"/>
<name>A9UUR0_MONBE</name>
<dbReference type="SUPFAM" id="SSF53649">
    <property type="entry name" value="Alkaline phosphatase-like"/>
    <property type="match status" value="1"/>
</dbReference>
<dbReference type="GO" id="GO:0008484">
    <property type="term" value="F:sulfuric ester hydrolase activity"/>
    <property type="evidence" value="ECO:0007669"/>
    <property type="project" value="InterPro"/>
</dbReference>
<keyword evidence="3" id="KW-0378">Hydrolase</keyword>
<keyword evidence="2" id="KW-0479">Metal-binding</keyword>
<dbReference type="PANTHER" id="PTHR10342">
    <property type="entry name" value="ARYLSULFATASE"/>
    <property type="match status" value="1"/>
</dbReference>
<sequence>HHLQIMADDLGYYDLGYRNPDSITPNIDQLATQEGVILDNAYGYRYCSPSRASFLTGRVPIHVHQGNPGLAAAGCTNLNYTMIPAQLRRAGYRTAMVGKWHQGASLPECLPVNRGFDTSFGYLSGEEDHMDQTTNGGQCNVTDFWLDSGPAIRRNGTYSSFQYNDAIVDIIQQHAPEQPLMLYAALQNVHGPYEVPERYRAKFPADKNCTETGDNPTSQCTRDFMLAMVNVLDDIVGNITRALKANGMWNNTVLVFSSDNGGAVPGAPQHGSMNNHPLRGGKVAYFEGGVRTAAFVASPLLPKSIRGTELRGLIHISDWYATFCHLAG</sequence>
<dbReference type="InterPro" id="IPR047115">
    <property type="entry name" value="ARSB"/>
</dbReference>
<organism evidence="7 8">
    <name type="scientific">Monosiga brevicollis</name>
    <name type="common">Choanoflagellate</name>
    <dbReference type="NCBI Taxonomy" id="81824"/>
    <lineage>
        <taxon>Eukaryota</taxon>
        <taxon>Choanoflagellata</taxon>
        <taxon>Craspedida</taxon>
        <taxon>Salpingoecidae</taxon>
        <taxon>Monosiga</taxon>
    </lineage>
</organism>
<dbReference type="PROSITE" id="PS00149">
    <property type="entry name" value="SULFATASE_2"/>
    <property type="match status" value="1"/>
</dbReference>
<dbReference type="GO" id="GO:0046872">
    <property type="term" value="F:metal ion binding"/>
    <property type="evidence" value="ECO:0007669"/>
    <property type="project" value="UniProtKB-KW"/>
</dbReference>
<dbReference type="Proteomes" id="UP000001357">
    <property type="component" value="Unassembled WGS sequence"/>
</dbReference>
<evidence type="ECO:0000313" key="7">
    <source>
        <dbReference type="EMBL" id="EDQ90947.1"/>
    </source>
</evidence>
<dbReference type="GeneID" id="5889518"/>
<dbReference type="STRING" id="81824.A9UUR0"/>
<reference evidence="7 8" key="1">
    <citation type="journal article" date="2008" name="Nature">
        <title>The genome of the choanoflagellate Monosiga brevicollis and the origin of metazoans.</title>
        <authorList>
            <consortium name="JGI Sequencing"/>
            <person name="King N."/>
            <person name="Westbrook M.J."/>
            <person name="Young S.L."/>
            <person name="Kuo A."/>
            <person name="Abedin M."/>
            <person name="Chapman J."/>
            <person name="Fairclough S."/>
            <person name="Hellsten U."/>
            <person name="Isogai Y."/>
            <person name="Letunic I."/>
            <person name="Marr M."/>
            <person name="Pincus D."/>
            <person name="Putnam N."/>
            <person name="Rokas A."/>
            <person name="Wright K.J."/>
            <person name="Zuzow R."/>
            <person name="Dirks W."/>
            <person name="Good M."/>
            <person name="Goodstein D."/>
            <person name="Lemons D."/>
            <person name="Li W."/>
            <person name="Lyons J.B."/>
            <person name="Morris A."/>
            <person name="Nichols S."/>
            <person name="Richter D.J."/>
            <person name="Salamov A."/>
            <person name="Bork P."/>
            <person name="Lim W.A."/>
            <person name="Manning G."/>
            <person name="Miller W.T."/>
            <person name="McGinnis W."/>
            <person name="Shapiro H."/>
            <person name="Tjian R."/>
            <person name="Grigoriev I.V."/>
            <person name="Rokhsar D."/>
        </authorList>
    </citation>
    <scope>NUCLEOTIDE SEQUENCE [LARGE SCALE GENOMIC DNA]</scope>
    <source>
        <strain evidence="8">MX1 / ATCC 50154</strain>
    </source>
</reference>
<dbReference type="PANTHER" id="PTHR10342:SF274">
    <property type="entry name" value="ARYLSULFATASE B"/>
    <property type="match status" value="1"/>
</dbReference>
<keyword evidence="8" id="KW-1185">Reference proteome</keyword>
<evidence type="ECO:0000259" key="6">
    <source>
        <dbReference type="Pfam" id="PF00884"/>
    </source>
</evidence>
<accession>A9UUR0</accession>
<feature type="domain" description="Sulfatase N-terminal" evidence="6">
    <location>
        <begin position="5"/>
        <end position="328"/>
    </location>
</feature>
<dbReference type="RefSeq" id="XP_001744244.1">
    <property type="nucleotide sequence ID" value="XM_001744192.1"/>
</dbReference>
<dbReference type="CDD" id="cd16029">
    <property type="entry name" value="4-S"/>
    <property type="match status" value="1"/>
</dbReference>
<gene>
    <name evidence="7" type="ORF">MONBRDRAFT_891</name>
</gene>
<evidence type="ECO:0000256" key="4">
    <source>
        <dbReference type="ARBA" id="ARBA00022837"/>
    </source>
</evidence>